<evidence type="ECO:0000313" key="1">
    <source>
        <dbReference type="EMBL" id="VFK61438.1"/>
    </source>
</evidence>
<evidence type="ECO:0000313" key="2">
    <source>
        <dbReference type="EMBL" id="VFK65295.1"/>
    </source>
</evidence>
<reference evidence="3" key="1">
    <citation type="submission" date="2019-02" db="EMBL/GenBank/DDBJ databases">
        <authorList>
            <person name="Gruber-Vodicka R. H."/>
            <person name="Seah K. B. B."/>
        </authorList>
    </citation>
    <scope>NUCLEOTIDE SEQUENCE</scope>
    <source>
        <strain evidence="2">BECK_BY1</strain>
        <strain evidence="3">BECK_BY2</strain>
        <strain evidence="1">BECK_BY3</strain>
    </source>
</reference>
<sequence>MARPALCVIEAKRGDFEFGWTQALAEMVASSLSGAAFCYGVVTTGKHWEFGRLVNSVFTVDTVSISAPDNLQKTLNALNWLFTYRKNKNPDRTHAWSKANPLSVSARSAGMFDEIAGQYDFSSPILPEKN</sequence>
<organism evidence="3">
    <name type="scientific">Candidatus Kentrum sp. TUN</name>
    <dbReference type="NCBI Taxonomy" id="2126343"/>
    <lineage>
        <taxon>Bacteria</taxon>
        <taxon>Pseudomonadati</taxon>
        <taxon>Pseudomonadota</taxon>
        <taxon>Gammaproteobacteria</taxon>
        <taxon>Candidatus Kentrum</taxon>
    </lineage>
</organism>
<name>A0A451AWE3_9GAMM</name>
<dbReference type="EMBL" id="CAADFX010000327">
    <property type="protein sequence ID" value="VFK65295.1"/>
    <property type="molecule type" value="Genomic_DNA"/>
</dbReference>
<accession>A0A451AWE3</accession>
<gene>
    <name evidence="2" type="ORF">BECKTUN1418D_GA0071000_13271</name>
    <name evidence="3" type="ORF">BECKTUN1418E_GA0071001_12592</name>
    <name evidence="1" type="ORF">BECKTUN1418F_GA0071002_12552</name>
</gene>
<dbReference type="EMBL" id="CAADFV010000259">
    <property type="protein sequence ID" value="VFK70370.1"/>
    <property type="molecule type" value="Genomic_DNA"/>
</dbReference>
<evidence type="ECO:0000313" key="3">
    <source>
        <dbReference type="EMBL" id="VFK70370.1"/>
    </source>
</evidence>
<protein>
    <submittedName>
        <fullName evidence="3">Uncharacterized protein</fullName>
    </submittedName>
</protein>
<dbReference type="EMBL" id="CAADFY010000255">
    <property type="protein sequence ID" value="VFK61438.1"/>
    <property type="molecule type" value="Genomic_DNA"/>
</dbReference>
<proteinExistence type="predicted"/>
<dbReference type="AlphaFoldDB" id="A0A451AWE3"/>